<keyword evidence="6" id="KW-1185">Reference proteome</keyword>
<evidence type="ECO:0000256" key="2">
    <source>
        <dbReference type="ARBA" id="ARBA00022837"/>
    </source>
</evidence>
<evidence type="ECO:0000259" key="4">
    <source>
        <dbReference type="Pfam" id="PF05567"/>
    </source>
</evidence>
<feature type="signal peptide" evidence="3">
    <location>
        <begin position="1"/>
        <end position="39"/>
    </location>
</feature>
<gene>
    <name evidence="5" type="ORF">HHL15_12675</name>
</gene>
<comment type="caution">
    <text evidence="5">The sequence shown here is derived from an EMBL/GenBank/DDBJ whole genome shotgun (WGS) entry which is preliminary data.</text>
</comment>
<name>A0A848GAN9_9RHOO</name>
<accession>A0A848GAN9</accession>
<reference evidence="5 6" key="1">
    <citation type="submission" date="2020-04" db="EMBL/GenBank/DDBJ databases">
        <title>Zoogloea sp. G-4-1-14 isolated from soil.</title>
        <authorList>
            <person name="Dahal R.H."/>
        </authorList>
    </citation>
    <scope>NUCLEOTIDE SEQUENCE [LARGE SCALE GENOMIC DNA]</scope>
    <source>
        <strain evidence="5 6">G-4-1-14</strain>
    </source>
</reference>
<dbReference type="Pfam" id="PF05567">
    <property type="entry name" value="T4P_PilY1"/>
    <property type="match status" value="1"/>
</dbReference>
<keyword evidence="3" id="KW-0732">Signal</keyword>
<dbReference type="EMBL" id="JABBGA010000009">
    <property type="protein sequence ID" value="NML26601.1"/>
    <property type="molecule type" value="Genomic_DNA"/>
</dbReference>
<evidence type="ECO:0000256" key="1">
    <source>
        <dbReference type="ARBA" id="ARBA00022723"/>
    </source>
</evidence>
<evidence type="ECO:0000313" key="6">
    <source>
        <dbReference type="Proteomes" id="UP000580043"/>
    </source>
</evidence>
<dbReference type="AlphaFoldDB" id="A0A848GAN9"/>
<sequence>MNAFIPLSSGGPSGQVRTRMARALTAIALWQAMLPTAWALDTPLADSPIPSSQEGVPANVMMALSVEFPTAHSHANFSTGGYGVTALPASSSSDPYFEPTRRYLGYFDPGKCYLYSGNSTSGYFYPSGNSTGTNYTCTGEWSGSYMNWATMHVIDLFRWAMTGGTRDEDLPLDFSGSATGTTILKKAWWSADGSQGGLSNFPDKSIVAANITKYTGLAASGTKNLVARVYGRGINVDFSYSTNNTASTTAVSYQVRVKVCDGTDTTKHEYPDQYYCQKYTSEDKTKWVYKPVGLIQKNINRMRFGATGYQNLNNTTYGDDNKLQTWEGAVVKAQIRDTKKEITETGAFPQDPFPADKGGDADVSRTGAINYLNLFGYKAKNYKRYDNVSEMYAVALRYLLGPQGIGNVPAYTTPPSGLSATQRAAIKDDFPMISSWVDPMFAANLGGTCQKQFIIGVGDTNTCSGSGCDSHLSGSSTAMNPAVSAERFAGETANAWAKKISGYSLPYDYIAGLAYAANTKALRSDFSNMRVKTFWVDALEYSEMDANNQYQKAAKYGAFNDLNNNGVPDNGEWNALGQTYKGTAIPDAYFPASDPDRMVAGLNSAFSQINSLIGSAAGVGLTGSVISESFASDAIFQASYDSQYWAGDLKGLKITAIDADTGKISSNLVWSAAAKLDAMVAGSGWDSGRRIVTLAPNSSGKLVGVPFRVASLSTAQKTTLGGTSTEQTNVLNYLRGDATNESTLTVRKAYRYRASALGDIVDSGAIYMGPPSGVYSDAYNPGYAAFKTAKASRKPVVFVGANDGMLHAFDAQVNGASTGGQELFALVPNAVYQGPDGRPVESGLRALADNAYQHRYYVNATGMVRDVDFARAGVTPSASATPDWRSLLVTGLGKGGRSYVAIDVTDPSAWTSESAVAGKVLWEFTHEDLGFTFGRPMIVKTAKWGWVVIVAGGYNNNLGSDASKKGKGVIFVLDPRDGTLLHRVYTTQGSATSPAGLEHPNGYVPDYADMTLESLYVGDLLGNVWRMDFTSPTVSVPAPTLPIARLTDGEGVPQPITTVILPEIAPSLARYVFVGTGRLLHTDDRDNTQQQTFYALRDGTVSSPYSTESGAGNPLPSGVSFPFERNKMTAVTSLISGMIRNSDEPMGWYYDLSGVSGNYREQITTHPQANEGIIAWIGTLMNQDKCNPAGQSTAYAVHYESAKTAFGRIQNGVRVPVEMVSSPTGVVGARLVRIGNTIRLLGSSADPTVGASILGSQIGGLTDPRVLNWRIIGQ</sequence>
<organism evidence="5 6">
    <name type="scientific">Zoogloea dura</name>
    <dbReference type="NCBI Taxonomy" id="2728840"/>
    <lineage>
        <taxon>Bacteria</taxon>
        <taxon>Pseudomonadati</taxon>
        <taxon>Pseudomonadota</taxon>
        <taxon>Betaproteobacteria</taxon>
        <taxon>Rhodocyclales</taxon>
        <taxon>Zoogloeaceae</taxon>
        <taxon>Zoogloea</taxon>
    </lineage>
</organism>
<dbReference type="Proteomes" id="UP000580043">
    <property type="component" value="Unassembled WGS sequence"/>
</dbReference>
<keyword evidence="2" id="KW-0106">Calcium</keyword>
<dbReference type="RefSeq" id="WP_169146144.1">
    <property type="nucleotide sequence ID" value="NZ_JABBGA010000009.1"/>
</dbReference>
<proteinExistence type="predicted"/>
<feature type="chain" id="PRO_5032336379" description="PilY1 beta-propeller domain-containing protein" evidence="3">
    <location>
        <begin position="40"/>
        <end position="1274"/>
    </location>
</feature>
<protein>
    <recommendedName>
        <fullName evidence="4">PilY1 beta-propeller domain-containing protein</fullName>
    </recommendedName>
</protein>
<feature type="domain" description="PilY1 beta-propeller" evidence="4">
    <location>
        <begin position="757"/>
        <end position="1098"/>
    </location>
</feature>
<evidence type="ECO:0000256" key="3">
    <source>
        <dbReference type="SAM" id="SignalP"/>
    </source>
</evidence>
<dbReference type="InterPro" id="IPR008707">
    <property type="entry name" value="B-propeller_PilY1"/>
</dbReference>
<evidence type="ECO:0000313" key="5">
    <source>
        <dbReference type="EMBL" id="NML26601.1"/>
    </source>
</evidence>
<dbReference type="GO" id="GO:0046872">
    <property type="term" value="F:metal ion binding"/>
    <property type="evidence" value="ECO:0007669"/>
    <property type="project" value="UniProtKB-KW"/>
</dbReference>
<keyword evidence="1" id="KW-0479">Metal-binding</keyword>